<gene>
    <name evidence="1" type="ORF">CR513_62094</name>
</gene>
<dbReference type="EMBL" id="QJKJ01017349">
    <property type="protein sequence ID" value="RDX58577.1"/>
    <property type="molecule type" value="Genomic_DNA"/>
</dbReference>
<proteinExistence type="predicted"/>
<dbReference type="PANTHER" id="PTHR47723:SF13">
    <property type="entry name" value="PUTATIVE-RELATED"/>
    <property type="match status" value="1"/>
</dbReference>
<sequence length="140" mass="16089">ASCKGLIRDVSSRWICGFSKKVGNAIAYVVELWGVYKNFKLAHSKDMLVVELQLLSRARECKKKYVRLELGIKESKFYQNELCVKVLHIYMKGNSCVDVLANLVYDIEINSLIYKIPHTLLSQLLIYDVIGTYTLRLINV</sequence>
<dbReference type="Proteomes" id="UP000257109">
    <property type="component" value="Unassembled WGS sequence"/>
</dbReference>
<dbReference type="AlphaFoldDB" id="A0A371E1B6"/>
<accession>A0A371E1B6</accession>
<dbReference type="OrthoDB" id="1391789at2759"/>
<dbReference type="PANTHER" id="PTHR47723">
    <property type="entry name" value="OS05G0353850 PROTEIN"/>
    <property type="match status" value="1"/>
</dbReference>
<feature type="non-terminal residue" evidence="1">
    <location>
        <position position="1"/>
    </location>
</feature>
<keyword evidence="2" id="KW-1185">Reference proteome</keyword>
<reference evidence="1" key="1">
    <citation type="submission" date="2018-05" db="EMBL/GenBank/DDBJ databases">
        <title>Draft genome of Mucuna pruriens seed.</title>
        <authorList>
            <person name="Nnadi N.E."/>
            <person name="Vos R."/>
            <person name="Hasami M.H."/>
            <person name="Devisetty U.K."/>
            <person name="Aguiy J.C."/>
        </authorList>
    </citation>
    <scope>NUCLEOTIDE SEQUENCE [LARGE SCALE GENOMIC DNA]</scope>
    <source>
        <strain evidence="1">JCA_2017</strain>
    </source>
</reference>
<dbReference type="InterPro" id="IPR053151">
    <property type="entry name" value="RNase_H-like"/>
</dbReference>
<name>A0A371E1B6_MUCPR</name>
<protein>
    <submittedName>
        <fullName evidence="1">Ribonuclease H protein</fullName>
    </submittedName>
</protein>
<evidence type="ECO:0000313" key="1">
    <source>
        <dbReference type="EMBL" id="RDX58577.1"/>
    </source>
</evidence>
<evidence type="ECO:0000313" key="2">
    <source>
        <dbReference type="Proteomes" id="UP000257109"/>
    </source>
</evidence>
<comment type="caution">
    <text evidence="1">The sequence shown here is derived from an EMBL/GenBank/DDBJ whole genome shotgun (WGS) entry which is preliminary data.</text>
</comment>
<organism evidence="1 2">
    <name type="scientific">Mucuna pruriens</name>
    <name type="common">Velvet bean</name>
    <name type="synonym">Dolichos pruriens</name>
    <dbReference type="NCBI Taxonomy" id="157652"/>
    <lineage>
        <taxon>Eukaryota</taxon>
        <taxon>Viridiplantae</taxon>
        <taxon>Streptophyta</taxon>
        <taxon>Embryophyta</taxon>
        <taxon>Tracheophyta</taxon>
        <taxon>Spermatophyta</taxon>
        <taxon>Magnoliopsida</taxon>
        <taxon>eudicotyledons</taxon>
        <taxon>Gunneridae</taxon>
        <taxon>Pentapetalae</taxon>
        <taxon>rosids</taxon>
        <taxon>fabids</taxon>
        <taxon>Fabales</taxon>
        <taxon>Fabaceae</taxon>
        <taxon>Papilionoideae</taxon>
        <taxon>50 kb inversion clade</taxon>
        <taxon>NPAAA clade</taxon>
        <taxon>indigoferoid/millettioid clade</taxon>
        <taxon>Phaseoleae</taxon>
        <taxon>Mucuna</taxon>
    </lineage>
</organism>